<accession>A0AAN6QDU2</accession>
<dbReference type="Pfam" id="PF01636">
    <property type="entry name" value="APH"/>
    <property type="match status" value="1"/>
</dbReference>
<keyword evidence="3" id="KW-1185">Reference proteome</keyword>
<evidence type="ECO:0000259" key="1">
    <source>
        <dbReference type="Pfam" id="PF01636"/>
    </source>
</evidence>
<dbReference type="InterPro" id="IPR011009">
    <property type="entry name" value="Kinase-like_dom_sf"/>
</dbReference>
<organism evidence="2 3">
    <name type="scientific">Canariomyces notabilis</name>
    <dbReference type="NCBI Taxonomy" id="2074819"/>
    <lineage>
        <taxon>Eukaryota</taxon>
        <taxon>Fungi</taxon>
        <taxon>Dikarya</taxon>
        <taxon>Ascomycota</taxon>
        <taxon>Pezizomycotina</taxon>
        <taxon>Sordariomycetes</taxon>
        <taxon>Sordariomycetidae</taxon>
        <taxon>Sordariales</taxon>
        <taxon>Chaetomiaceae</taxon>
        <taxon>Canariomyces</taxon>
    </lineage>
</organism>
<reference evidence="2" key="1">
    <citation type="journal article" date="2023" name="Mol. Phylogenet. Evol.">
        <title>Genome-scale phylogeny and comparative genomics of the fungal order Sordariales.</title>
        <authorList>
            <person name="Hensen N."/>
            <person name="Bonometti L."/>
            <person name="Westerberg I."/>
            <person name="Brannstrom I.O."/>
            <person name="Guillou S."/>
            <person name="Cros-Aarteil S."/>
            <person name="Calhoun S."/>
            <person name="Haridas S."/>
            <person name="Kuo A."/>
            <person name="Mondo S."/>
            <person name="Pangilinan J."/>
            <person name="Riley R."/>
            <person name="LaButti K."/>
            <person name="Andreopoulos B."/>
            <person name="Lipzen A."/>
            <person name="Chen C."/>
            <person name="Yan M."/>
            <person name="Daum C."/>
            <person name="Ng V."/>
            <person name="Clum A."/>
            <person name="Steindorff A."/>
            <person name="Ohm R.A."/>
            <person name="Martin F."/>
            <person name="Silar P."/>
            <person name="Natvig D.O."/>
            <person name="Lalanne C."/>
            <person name="Gautier V."/>
            <person name="Ament-Velasquez S.L."/>
            <person name="Kruys A."/>
            <person name="Hutchinson M.I."/>
            <person name="Powell A.J."/>
            <person name="Barry K."/>
            <person name="Miller A.N."/>
            <person name="Grigoriev I.V."/>
            <person name="Debuchy R."/>
            <person name="Gladieux P."/>
            <person name="Hiltunen Thoren M."/>
            <person name="Johannesson H."/>
        </authorList>
    </citation>
    <scope>NUCLEOTIDE SEQUENCE</scope>
    <source>
        <strain evidence="2">CBS 508.74</strain>
    </source>
</reference>
<dbReference type="PANTHER" id="PTHR21310">
    <property type="entry name" value="AMINOGLYCOSIDE PHOSPHOTRANSFERASE-RELATED-RELATED"/>
    <property type="match status" value="1"/>
</dbReference>
<sequence length="540" mass="60327">MDTTGDEVQNALSLIEDAGLPHPSGPLLASFITEALSPPLAARYVKRRLMQGQGPSLVANWSYIIESITQNGSAPPFPGATERRAIIARDGNRCCITGKPGTFHDPLVVVPILRVPSGWLTDNDEINDMLDAFFGTPYLDWWLSYAENPNHMSPCRNHWLVRKSAADAFAQGLVRLDRLQPSMVEYELRHVLIKPVEPIEVNGMYPLLGDHSRQGLEKVDPRFIGTHARLCDGVQFLDISKATSPQTRRQLLAFRTSSAPRHLSSALLKPLTGFLSLVSGAFLTAWRAAPSSIRFAAYGILHKLGRLVYGAETSEVQRLPFGLYLKYGESPETRNEFNALRVVRQRTSIPTPSALDVVPSPTTSYLLTTRVQGVPLSRCLHVLSDRDCDHIATQLKDYLAELKFIPIPFSPDKAISNTLGEACRDRRIRGAMPVGPFANEAAFSQVLRFSDEPARRGHKIVFTHADLNPRNILVDRVTLSDGSTGWCVKGIYWECTKALFEGFRWPRRYNVWIQGVFNEFGDYSQEIDVERRSWESGDAV</sequence>
<gene>
    <name evidence="2" type="ORF">N656DRAFT_839750</name>
</gene>
<dbReference type="RefSeq" id="XP_064665977.1">
    <property type="nucleotide sequence ID" value="XM_064818911.1"/>
</dbReference>
<name>A0AAN6QDU2_9PEZI</name>
<comment type="caution">
    <text evidence="2">The sequence shown here is derived from an EMBL/GenBank/DDBJ whole genome shotgun (WGS) entry which is preliminary data.</text>
</comment>
<dbReference type="SUPFAM" id="SSF56112">
    <property type="entry name" value="Protein kinase-like (PK-like)"/>
    <property type="match status" value="1"/>
</dbReference>
<dbReference type="EMBL" id="MU853363">
    <property type="protein sequence ID" value="KAK4108407.1"/>
    <property type="molecule type" value="Genomic_DNA"/>
</dbReference>
<evidence type="ECO:0000313" key="2">
    <source>
        <dbReference type="EMBL" id="KAK4108407.1"/>
    </source>
</evidence>
<evidence type="ECO:0000313" key="3">
    <source>
        <dbReference type="Proteomes" id="UP001302812"/>
    </source>
</evidence>
<feature type="domain" description="Aminoglycoside phosphotransferase" evidence="1">
    <location>
        <begin position="329"/>
        <end position="475"/>
    </location>
</feature>
<reference evidence="2" key="2">
    <citation type="submission" date="2023-05" db="EMBL/GenBank/DDBJ databases">
        <authorList>
            <consortium name="Lawrence Berkeley National Laboratory"/>
            <person name="Steindorff A."/>
            <person name="Hensen N."/>
            <person name="Bonometti L."/>
            <person name="Westerberg I."/>
            <person name="Brannstrom I.O."/>
            <person name="Guillou S."/>
            <person name="Cros-Aarteil S."/>
            <person name="Calhoun S."/>
            <person name="Haridas S."/>
            <person name="Kuo A."/>
            <person name="Mondo S."/>
            <person name="Pangilinan J."/>
            <person name="Riley R."/>
            <person name="Labutti K."/>
            <person name="Andreopoulos B."/>
            <person name="Lipzen A."/>
            <person name="Chen C."/>
            <person name="Yanf M."/>
            <person name="Daum C."/>
            <person name="Ng V."/>
            <person name="Clum A."/>
            <person name="Ohm R."/>
            <person name="Martin F."/>
            <person name="Silar P."/>
            <person name="Natvig D."/>
            <person name="Lalanne C."/>
            <person name="Gautier V."/>
            <person name="Ament-Velasquez S.L."/>
            <person name="Kruys A."/>
            <person name="Hutchinson M.I."/>
            <person name="Powell A.J."/>
            <person name="Barry K."/>
            <person name="Miller A.N."/>
            <person name="Grigoriev I.V."/>
            <person name="Debuchy R."/>
            <person name="Gladieux P."/>
            <person name="Thoren M.H."/>
            <person name="Johannesson H."/>
        </authorList>
    </citation>
    <scope>NUCLEOTIDE SEQUENCE</scope>
    <source>
        <strain evidence="2">CBS 508.74</strain>
    </source>
</reference>
<dbReference type="InterPro" id="IPR002575">
    <property type="entry name" value="Aminoglycoside_PTrfase"/>
</dbReference>
<dbReference type="AlphaFoldDB" id="A0AAN6QDU2"/>
<dbReference type="PANTHER" id="PTHR21310:SF58">
    <property type="entry name" value="AMINOGLYCOSIDE PHOSPHOTRANSFERASE DOMAIN-CONTAINING PROTEIN"/>
    <property type="match status" value="1"/>
</dbReference>
<protein>
    <recommendedName>
        <fullName evidence="1">Aminoglycoside phosphotransferase domain-containing protein</fullName>
    </recommendedName>
</protein>
<proteinExistence type="predicted"/>
<dbReference type="GeneID" id="89943037"/>
<dbReference type="Proteomes" id="UP001302812">
    <property type="component" value="Unassembled WGS sequence"/>
</dbReference>
<dbReference type="InterPro" id="IPR051678">
    <property type="entry name" value="AGP_Transferase"/>
</dbReference>